<dbReference type="InterPro" id="IPR006806">
    <property type="entry name" value="NDUFA5"/>
</dbReference>
<evidence type="ECO:0000256" key="4">
    <source>
        <dbReference type="ARBA" id="ARBA00022660"/>
    </source>
</evidence>
<evidence type="ECO:0000256" key="7">
    <source>
        <dbReference type="ARBA" id="ARBA00023128"/>
    </source>
</evidence>
<evidence type="ECO:0000256" key="8">
    <source>
        <dbReference type="ARBA" id="ARBA00023136"/>
    </source>
</evidence>
<dbReference type="Pfam" id="PF04716">
    <property type="entry name" value="ETC_C1_NDUFA5"/>
    <property type="match status" value="1"/>
</dbReference>
<name>A0AAV9ILG6_9RHOD</name>
<comment type="subcellular location">
    <subcellularLocation>
        <location evidence="1">Mitochondrion inner membrane</location>
        <topology evidence="1">Peripheral membrane protein</topology>
        <orientation evidence="1">Matrix side</orientation>
    </subcellularLocation>
</comment>
<sequence>MLSATRCLYKAATERVVTMVGLKQEPNAKEILEKLYQETLEKVKILPEKSVYRQNVEKITNYRWKVVKESETVEAIEERVGAGLVEELIEQAKNELQLIPKFKEWKLWEGDAEKIKINILD</sequence>
<dbReference type="EMBL" id="JANCYU010000060">
    <property type="protein sequence ID" value="KAK4528113.1"/>
    <property type="molecule type" value="Genomic_DNA"/>
</dbReference>
<comment type="caution">
    <text evidence="9">The sequence shown here is derived from an EMBL/GenBank/DDBJ whole genome shotgun (WGS) entry which is preliminary data.</text>
</comment>
<evidence type="ECO:0000256" key="2">
    <source>
        <dbReference type="ARBA" id="ARBA00010261"/>
    </source>
</evidence>
<dbReference type="PANTHER" id="PTHR12653">
    <property type="entry name" value="NADH-UBIQUINONE OXIDOREDUCTASE 13 KD-B SUBUNIT"/>
    <property type="match status" value="1"/>
</dbReference>
<keyword evidence="7" id="KW-0496">Mitochondrion</keyword>
<evidence type="ECO:0000256" key="1">
    <source>
        <dbReference type="ARBA" id="ARBA00004443"/>
    </source>
</evidence>
<evidence type="ECO:0000313" key="10">
    <source>
        <dbReference type="Proteomes" id="UP001300502"/>
    </source>
</evidence>
<organism evidence="9 10">
    <name type="scientific">Galdieria yellowstonensis</name>
    <dbReference type="NCBI Taxonomy" id="3028027"/>
    <lineage>
        <taxon>Eukaryota</taxon>
        <taxon>Rhodophyta</taxon>
        <taxon>Bangiophyceae</taxon>
        <taxon>Galdieriales</taxon>
        <taxon>Galdieriaceae</taxon>
        <taxon>Galdieria</taxon>
    </lineage>
</organism>
<dbReference type="GO" id="GO:0005743">
    <property type="term" value="C:mitochondrial inner membrane"/>
    <property type="evidence" value="ECO:0007669"/>
    <property type="project" value="UniProtKB-SubCell"/>
</dbReference>
<reference evidence="9 10" key="1">
    <citation type="submission" date="2022-07" db="EMBL/GenBank/DDBJ databases">
        <title>Genome-wide signatures of adaptation to extreme environments.</title>
        <authorList>
            <person name="Cho C.H."/>
            <person name="Yoon H.S."/>
        </authorList>
    </citation>
    <scope>NUCLEOTIDE SEQUENCE [LARGE SCALE GENOMIC DNA]</scope>
    <source>
        <strain evidence="9 10">108.79 E11</strain>
    </source>
</reference>
<keyword evidence="5" id="KW-0999">Mitochondrion inner membrane</keyword>
<keyword evidence="8" id="KW-0472">Membrane</keyword>
<evidence type="ECO:0000256" key="5">
    <source>
        <dbReference type="ARBA" id="ARBA00022792"/>
    </source>
</evidence>
<accession>A0AAV9ILG6</accession>
<protein>
    <submittedName>
        <fullName evidence="9">Uncharacterized protein</fullName>
    </submittedName>
</protein>
<dbReference type="AlphaFoldDB" id="A0AAV9ILG6"/>
<dbReference type="GO" id="GO:0022904">
    <property type="term" value="P:respiratory electron transport chain"/>
    <property type="evidence" value="ECO:0007669"/>
    <property type="project" value="InterPro"/>
</dbReference>
<keyword evidence="10" id="KW-1185">Reference proteome</keyword>
<keyword evidence="6" id="KW-0249">Electron transport</keyword>
<evidence type="ECO:0000256" key="6">
    <source>
        <dbReference type="ARBA" id="ARBA00022982"/>
    </source>
</evidence>
<gene>
    <name evidence="9" type="ORF">GAYE_SCF51G6047</name>
</gene>
<keyword evidence="4" id="KW-0679">Respiratory chain</keyword>
<dbReference type="PANTHER" id="PTHR12653:SF0">
    <property type="entry name" value="NADH DEHYDROGENASE [UBIQUINONE] 1 ALPHA SUBCOMPLEX SUBUNIT 5"/>
    <property type="match status" value="1"/>
</dbReference>
<dbReference type="Proteomes" id="UP001300502">
    <property type="component" value="Unassembled WGS sequence"/>
</dbReference>
<evidence type="ECO:0000256" key="3">
    <source>
        <dbReference type="ARBA" id="ARBA00022448"/>
    </source>
</evidence>
<keyword evidence="3" id="KW-0813">Transport</keyword>
<evidence type="ECO:0000313" key="9">
    <source>
        <dbReference type="EMBL" id="KAK4528113.1"/>
    </source>
</evidence>
<comment type="similarity">
    <text evidence="2">Belongs to the complex I NDUFA5 subunit family.</text>
</comment>
<proteinExistence type="inferred from homology"/>